<dbReference type="InterPro" id="IPR013785">
    <property type="entry name" value="Aldolase_TIM"/>
</dbReference>
<keyword evidence="2" id="KW-0004">4Fe-4S</keyword>
<dbReference type="InterPro" id="IPR000385">
    <property type="entry name" value="MoaA_NifB_PqqE_Fe-S-bd_CS"/>
</dbReference>
<evidence type="ECO:0000313" key="9">
    <source>
        <dbReference type="EMBL" id="PWT29269.1"/>
    </source>
</evidence>
<dbReference type="InterPro" id="IPR007197">
    <property type="entry name" value="rSAM"/>
</dbReference>
<dbReference type="AlphaFoldDB" id="A0A317G752"/>
<evidence type="ECO:0000256" key="1">
    <source>
        <dbReference type="ARBA" id="ARBA00001966"/>
    </source>
</evidence>
<organism evidence="9 10">
    <name type="scientific">Butyrivibrio fibrisolvens</name>
    <dbReference type="NCBI Taxonomy" id="831"/>
    <lineage>
        <taxon>Bacteria</taxon>
        <taxon>Bacillati</taxon>
        <taxon>Bacillota</taxon>
        <taxon>Clostridia</taxon>
        <taxon>Lachnospirales</taxon>
        <taxon>Lachnospiraceae</taxon>
        <taxon>Butyrivibrio</taxon>
    </lineage>
</organism>
<dbReference type="Gene3D" id="3.40.50.720">
    <property type="entry name" value="NAD(P)-binding Rossmann-like Domain"/>
    <property type="match status" value="1"/>
</dbReference>
<gene>
    <name evidence="9" type="ORF">CPT75_20275</name>
</gene>
<evidence type="ECO:0000259" key="8">
    <source>
        <dbReference type="PROSITE" id="PS51918"/>
    </source>
</evidence>
<evidence type="ECO:0000256" key="6">
    <source>
        <dbReference type="ARBA" id="ARBA00023004"/>
    </source>
</evidence>
<dbReference type="PANTHER" id="PTHR11228">
    <property type="entry name" value="RADICAL SAM DOMAIN PROTEIN"/>
    <property type="match status" value="1"/>
</dbReference>
<keyword evidence="7" id="KW-0411">Iron-sulfur</keyword>
<evidence type="ECO:0000256" key="4">
    <source>
        <dbReference type="ARBA" id="ARBA00022723"/>
    </source>
</evidence>
<evidence type="ECO:0000256" key="3">
    <source>
        <dbReference type="ARBA" id="ARBA00022691"/>
    </source>
</evidence>
<keyword evidence="5" id="KW-0560">Oxidoreductase</keyword>
<dbReference type="GO" id="GO:0046872">
    <property type="term" value="F:metal ion binding"/>
    <property type="evidence" value="ECO:0007669"/>
    <property type="project" value="UniProtKB-KW"/>
</dbReference>
<dbReference type="RefSeq" id="WP_110074206.1">
    <property type="nucleotide sequence ID" value="NZ_CM009896.1"/>
</dbReference>
<keyword evidence="3" id="KW-0949">S-adenosyl-L-methionine</keyword>
<proteinExistence type="predicted"/>
<dbReference type="EMBL" id="NXNG01000001">
    <property type="protein sequence ID" value="PWT29269.1"/>
    <property type="molecule type" value="Genomic_DNA"/>
</dbReference>
<name>A0A317G752_BUTFI</name>
<dbReference type="InterPro" id="IPR050377">
    <property type="entry name" value="Radical_SAM_PqqE_MftC-like"/>
</dbReference>
<comment type="caution">
    <text evidence="9">The sequence shown here is derived from an EMBL/GenBank/DDBJ whole genome shotgun (WGS) entry which is preliminary data.</text>
</comment>
<evidence type="ECO:0000256" key="2">
    <source>
        <dbReference type="ARBA" id="ARBA00022485"/>
    </source>
</evidence>
<dbReference type="GO" id="GO:0016491">
    <property type="term" value="F:oxidoreductase activity"/>
    <property type="evidence" value="ECO:0007669"/>
    <property type="project" value="UniProtKB-KW"/>
</dbReference>
<comment type="cofactor">
    <cofactor evidence="1">
        <name>[4Fe-4S] cluster</name>
        <dbReference type="ChEBI" id="CHEBI:49883"/>
    </cofactor>
</comment>
<reference evidence="9 10" key="1">
    <citation type="submission" date="2017-09" db="EMBL/GenBank/DDBJ databases">
        <title>High-quality draft genome sequence of Butyrivibrio fibrisolvens INBov1, isolated from cow rumen.</title>
        <authorList>
            <person name="Rodriguez Hernaez J."/>
            <person name="Rivarola M."/>
            <person name="Paniego N."/>
            <person name="Cravero S."/>
            <person name="Ceron Cucchi M."/>
            <person name="Martinez M.C."/>
        </authorList>
    </citation>
    <scope>NUCLEOTIDE SEQUENCE [LARGE SCALE GENOMIC DNA]</scope>
    <source>
        <strain evidence="9 10">INBov1</strain>
    </source>
</reference>
<dbReference type="SFLD" id="SFLDG01067">
    <property type="entry name" value="SPASM/twitch_domain_containing"/>
    <property type="match status" value="1"/>
</dbReference>
<dbReference type="Gene3D" id="3.20.20.70">
    <property type="entry name" value="Aldolase class I"/>
    <property type="match status" value="1"/>
</dbReference>
<dbReference type="GO" id="GO:0051539">
    <property type="term" value="F:4 iron, 4 sulfur cluster binding"/>
    <property type="evidence" value="ECO:0007669"/>
    <property type="project" value="UniProtKB-KW"/>
</dbReference>
<dbReference type="Pfam" id="PF04055">
    <property type="entry name" value="Radical_SAM"/>
    <property type="match status" value="1"/>
</dbReference>
<keyword evidence="4" id="KW-0479">Metal-binding</keyword>
<dbReference type="Proteomes" id="UP000245488">
    <property type="component" value="Chromosome"/>
</dbReference>
<feature type="domain" description="Radical SAM core" evidence="8">
    <location>
        <begin position="111"/>
        <end position="343"/>
    </location>
</feature>
<evidence type="ECO:0000313" key="10">
    <source>
        <dbReference type="Proteomes" id="UP000245488"/>
    </source>
</evidence>
<keyword evidence="10" id="KW-1185">Reference proteome</keyword>
<dbReference type="SFLD" id="SFLDS00029">
    <property type="entry name" value="Radical_SAM"/>
    <property type="match status" value="1"/>
</dbReference>
<evidence type="ECO:0000256" key="7">
    <source>
        <dbReference type="ARBA" id="ARBA00023014"/>
    </source>
</evidence>
<protein>
    <recommendedName>
        <fullName evidence="8">Radical SAM core domain-containing protein</fullName>
    </recommendedName>
</protein>
<dbReference type="PROSITE" id="PS51918">
    <property type="entry name" value="RADICAL_SAM"/>
    <property type="match status" value="1"/>
</dbReference>
<keyword evidence="6" id="KW-0408">Iron</keyword>
<dbReference type="SUPFAM" id="SSF102114">
    <property type="entry name" value="Radical SAM enzymes"/>
    <property type="match status" value="1"/>
</dbReference>
<evidence type="ECO:0000256" key="5">
    <source>
        <dbReference type="ARBA" id="ARBA00023002"/>
    </source>
</evidence>
<dbReference type="PROSITE" id="PS01305">
    <property type="entry name" value="MOAA_NIFB_PQQE"/>
    <property type="match status" value="1"/>
</dbReference>
<dbReference type="InterPro" id="IPR058240">
    <property type="entry name" value="rSAM_sf"/>
</dbReference>
<accession>A0A317G752</accession>
<dbReference type="CDD" id="cd01335">
    <property type="entry name" value="Radical_SAM"/>
    <property type="match status" value="1"/>
</dbReference>
<dbReference type="PANTHER" id="PTHR11228:SF7">
    <property type="entry name" value="PQQA PEPTIDE CYCLASE"/>
    <property type="match status" value="1"/>
</dbReference>
<sequence length="440" mass="50318">MADFAMSDKIIVFGAGNRGKETTVFLLEHGIAPFCIFDNASNLWGSGIEGIKIAKPALVSDATVVIAIDRYYKEIHDQLVELGYQKDKIVVKEQIFISMMKGKKQDKLELFEAPIVIQLPITYACNFDCVMCGMSNLKNNPHITAEELGIILKDEYFSKVTTVGINGGEPFARKDLVECLIAVISSLHDLTDIYLISNGFFTEKMDDDLKKIFKLTSKHDVKLHLSLSLDGIGEIQDIHRGMRGSFAHIEETIRVLQRGVHFDVLNIICTITRHNIFNINEVVVWAENHMLTVEYDIAGENIRIDNLDKMREASIFSDEHARQMAQEFFYKLYCQSGEEHYFATYLYIRHKRRYGKCPCRNLEWITIYPNGQMGFCATRSSELGSLLEKSGKTILEEEKLVLERIADKYCNSCPQNMGDLTLEGKIKLYQDIVRERYMKI</sequence>